<comment type="caution">
    <text evidence="1">The sequence shown here is derived from an EMBL/GenBank/DDBJ whole genome shotgun (WGS) entry which is preliminary data.</text>
</comment>
<dbReference type="EMBL" id="JXTC01000031">
    <property type="protein sequence ID" value="PON97555.1"/>
    <property type="molecule type" value="Genomic_DNA"/>
</dbReference>
<sequence length="152" mass="18217">MKKREKTKIWVLFLWRKSYKKTTEKGQGSEAAASMAACLVREDKFLGQPMASLEHVYVDIKGWWWWCERRRVRGHDRQMGLRGPFSRFHSAFLGFLPFPPQYPTTQIPIPKNFFFFLIYFYVFWSNKAFCESHEFGFGQNVSTFYQKTCKRI</sequence>
<gene>
    <name evidence="1" type="ORF">TorRG33x02_067570</name>
</gene>
<evidence type="ECO:0000313" key="1">
    <source>
        <dbReference type="EMBL" id="PON97555.1"/>
    </source>
</evidence>
<dbReference type="Proteomes" id="UP000237000">
    <property type="component" value="Unassembled WGS sequence"/>
</dbReference>
<protein>
    <submittedName>
        <fullName evidence="1">Uncharacterized protein</fullName>
    </submittedName>
</protein>
<organism evidence="1 2">
    <name type="scientific">Trema orientale</name>
    <name type="common">Charcoal tree</name>
    <name type="synonym">Celtis orientalis</name>
    <dbReference type="NCBI Taxonomy" id="63057"/>
    <lineage>
        <taxon>Eukaryota</taxon>
        <taxon>Viridiplantae</taxon>
        <taxon>Streptophyta</taxon>
        <taxon>Embryophyta</taxon>
        <taxon>Tracheophyta</taxon>
        <taxon>Spermatophyta</taxon>
        <taxon>Magnoliopsida</taxon>
        <taxon>eudicotyledons</taxon>
        <taxon>Gunneridae</taxon>
        <taxon>Pentapetalae</taxon>
        <taxon>rosids</taxon>
        <taxon>fabids</taxon>
        <taxon>Rosales</taxon>
        <taxon>Cannabaceae</taxon>
        <taxon>Trema</taxon>
    </lineage>
</organism>
<dbReference type="OrthoDB" id="10517375at2759"/>
<dbReference type="InParanoid" id="A0A2P5FIC5"/>
<evidence type="ECO:0000313" key="2">
    <source>
        <dbReference type="Proteomes" id="UP000237000"/>
    </source>
</evidence>
<proteinExistence type="predicted"/>
<accession>A0A2P5FIC5</accession>
<keyword evidence="2" id="KW-1185">Reference proteome</keyword>
<name>A0A2P5FIC5_TREOI</name>
<dbReference type="AlphaFoldDB" id="A0A2P5FIC5"/>
<reference evidence="2" key="1">
    <citation type="submission" date="2016-06" db="EMBL/GenBank/DDBJ databases">
        <title>Parallel loss of symbiosis genes in relatives of nitrogen-fixing non-legume Parasponia.</title>
        <authorList>
            <person name="Van Velzen R."/>
            <person name="Holmer R."/>
            <person name="Bu F."/>
            <person name="Rutten L."/>
            <person name="Van Zeijl A."/>
            <person name="Liu W."/>
            <person name="Santuari L."/>
            <person name="Cao Q."/>
            <person name="Sharma T."/>
            <person name="Shen D."/>
            <person name="Roswanjaya Y."/>
            <person name="Wardhani T."/>
            <person name="Kalhor M.S."/>
            <person name="Jansen J."/>
            <person name="Van den Hoogen J."/>
            <person name="Gungor B."/>
            <person name="Hartog M."/>
            <person name="Hontelez J."/>
            <person name="Verver J."/>
            <person name="Yang W.-C."/>
            <person name="Schijlen E."/>
            <person name="Repin R."/>
            <person name="Schilthuizen M."/>
            <person name="Schranz E."/>
            <person name="Heidstra R."/>
            <person name="Miyata K."/>
            <person name="Fedorova E."/>
            <person name="Kohlen W."/>
            <person name="Bisseling T."/>
            <person name="Smit S."/>
            <person name="Geurts R."/>
        </authorList>
    </citation>
    <scope>NUCLEOTIDE SEQUENCE [LARGE SCALE GENOMIC DNA]</scope>
    <source>
        <strain evidence="2">cv. RG33-2</strain>
    </source>
</reference>